<dbReference type="Gene3D" id="3.30.70.1060">
    <property type="entry name" value="Dimeric alpha+beta barrel"/>
    <property type="match status" value="1"/>
</dbReference>
<dbReference type="PANTHER" id="PTHR35174:SF3">
    <property type="entry name" value="BLL7171 PROTEIN"/>
    <property type="match status" value="1"/>
</dbReference>
<evidence type="ECO:0000256" key="1">
    <source>
        <dbReference type="ARBA" id="ARBA00007689"/>
    </source>
</evidence>
<keyword evidence="4" id="KW-1185">Reference proteome</keyword>
<reference evidence="4" key="1">
    <citation type="submission" date="2018-05" db="EMBL/GenBank/DDBJ databases">
        <authorList>
            <person name="Li X."/>
        </authorList>
    </citation>
    <scope>NUCLEOTIDE SEQUENCE [LARGE SCALE GENOMIC DNA]</scope>
    <source>
        <strain evidence="4">YIM 73061</strain>
    </source>
</reference>
<dbReference type="InterPro" id="IPR005545">
    <property type="entry name" value="YCII"/>
</dbReference>
<evidence type="ECO:0000313" key="4">
    <source>
        <dbReference type="Proteomes" id="UP000249725"/>
    </source>
</evidence>
<organism evidence="3 4">
    <name type="scientific">Phenylobacterium deserti</name>
    <dbReference type="NCBI Taxonomy" id="1914756"/>
    <lineage>
        <taxon>Bacteria</taxon>
        <taxon>Pseudomonadati</taxon>
        <taxon>Pseudomonadota</taxon>
        <taxon>Alphaproteobacteria</taxon>
        <taxon>Caulobacterales</taxon>
        <taxon>Caulobacteraceae</taxon>
        <taxon>Phenylobacterium</taxon>
    </lineage>
</organism>
<dbReference type="AlphaFoldDB" id="A0A328AR29"/>
<feature type="domain" description="YCII-related" evidence="2">
    <location>
        <begin position="1"/>
        <end position="115"/>
    </location>
</feature>
<dbReference type="EMBL" id="QFYR01000001">
    <property type="protein sequence ID" value="RAK56745.1"/>
    <property type="molecule type" value="Genomic_DNA"/>
</dbReference>
<dbReference type="OrthoDB" id="9807535at2"/>
<dbReference type="PANTHER" id="PTHR35174">
    <property type="entry name" value="BLL7171 PROTEIN-RELATED"/>
    <property type="match status" value="1"/>
</dbReference>
<accession>A0A328AR29</accession>
<evidence type="ECO:0000259" key="2">
    <source>
        <dbReference type="Pfam" id="PF03795"/>
    </source>
</evidence>
<comment type="similarity">
    <text evidence="1">Belongs to the YciI family.</text>
</comment>
<dbReference type="Proteomes" id="UP000249725">
    <property type="component" value="Unassembled WGS sequence"/>
</dbReference>
<comment type="caution">
    <text evidence="3">The sequence shown here is derived from an EMBL/GenBank/DDBJ whole genome shotgun (WGS) entry which is preliminary data.</text>
</comment>
<gene>
    <name evidence="3" type="ORF">DJ018_01865</name>
</gene>
<dbReference type="Pfam" id="PF03795">
    <property type="entry name" value="YCII"/>
    <property type="match status" value="1"/>
</dbReference>
<evidence type="ECO:0000313" key="3">
    <source>
        <dbReference type="EMBL" id="RAK56745.1"/>
    </source>
</evidence>
<sequence>MQYMLLIYEPESAYQGEAGERRLTEIVAKHMALAEELIAAGIQKGGGGLQGVDTATTVVTGGGQQTVHDGPFAETHEQLGGYYLIEVDDLDEALAIARRIPVAEGGKVEVRPLMREDD</sequence>
<proteinExistence type="inferred from homology"/>
<dbReference type="SUPFAM" id="SSF54909">
    <property type="entry name" value="Dimeric alpha+beta barrel"/>
    <property type="match status" value="1"/>
</dbReference>
<protein>
    <submittedName>
        <fullName evidence="3">YciI family protein</fullName>
    </submittedName>
</protein>
<name>A0A328AR29_9CAUL</name>
<dbReference type="InterPro" id="IPR011008">
    <property type="entry name" value="Dimeric_a/b-barrel"/>
</dbReference>